<dbReference type="AlphaFoldDB" id="A0A2Z2QKK6"/>
<sequence length="293" mass="33141">MMVFKAHSQPLRTKGNRNVGASASAQQVSACWPFSAWCWVWGIFYWGEYATGPLRGPNCVVYAFRGKISPSQVRFNGKRQPLRGSVGTTSRVVFKKFKGLDLCRCTSRPLPKGGNDSIGCQRRFCSTKQRQTVFWGLSFYIYLTSFVNFYTLLHPIVSRLVLWCIILVIGLNVCDLLKLSTYLSTQGFSINSIFAGFWLTFSWPLKCALSVYPITLELVFVNYILLKSQRVKDHFIESYGVELLKKRGLNPSASLFRTVVAKMSQITAAAVGFHTVGKIVEGNYYWSRCAKRP</sequence>
<dbReference type="EMBL" id="MN201586">
    <property type="protein sequence ID" value="QKS32227.1"/>
    <property type="molecule type" value="Genomic_DNA"/>
</dbReference>
<dbReference type="RefSeq" id="YP_009504801.1">
    <property type="nucleotide sequence ID" value="NC_038217.1"/>
</dbReference>
<dbReference type="EMBL" id="KX761577">
    <property type="protein sequence ID" value="AST24276.1"/>
    <property type="molecule type" value="Genomic_DNA"/>
</dbReference>
<keyword evidence="1" id="KW-1133">Transmembrane helix</keyword>
<proteinExistence type="predicted"/>
<feature type="transmembrane region" description="Helical" evidence="1">
    <location>
        <begin position="156"/>
        <end position="174"/>
    </location>
</feature>
<accession>A0A2Z2QKK6</accession>
<feature type="transmembrane region" description="Helical" evidence="1">
    <location>
        <begin position="209"/>
        <end position="226"/>
    </location>
</feature>
<feature type="transmembrane region" description="Helical" evidence="1">
    <location>
        <begin position="132"/>
        <end position="150"/>
    </location>
</feature>
<gene>
    <name evidence="2" type="primary">orf293</name>
</gene>
<keyword evidence="1" id="KW-0812">Transmembrane</keyword>
<protein>
    <submittedName>
        <fullName evidence="2">Uncharacterized protein</fullName>
    </submittedName>
</protein>
<evidence type="ECO:0000313" key="2">
    <source>
        <dbReference type="EMBL" id="AST24276.1"/>
    </source>
</evidence>
<geneLocation type="mitochondrion" evidence="2"/>
<evidence type="ECO:0000313" key="3">
    <source>
        <dbReference type="EMBL" id="QKS32227.1"/>
    </source>
</evidence>
<dbReference type="GeneID" id="37544074"/>
<name>A0A2Z2QKK6_9CHLO</name>
<keyword evidence="1" id="KW-0472">Membrane</keyword>
<reference evidence="2" key="1">
    <citation type="journal article" date="2018" name="Gene">
        <title>The complete mitochondrial genome of the Caulerpa lentillifera (Ulvophyceae, Chlorophyta): Sequence, genome content, organization structure and phylogenetic consideration.</title>
        <authorList>
            <person name="Zheng F."/>
            <person name="Liu H."/>
            <person name="Jiang M."/>
            <person name="Xu Z."/>
            <person name="Wang Z."/>
            <person name="Wang C."/>
            <person name="Du F."/>
            <person name="Shen Z."/>
            <person name="Wang B."/>
        </authorList>
    </citation>
    <scope>NUCLEOTIDE SEQUENCE</scope>
</reference>
<keyword evidence="2" id="KW-0496">Mitochondrion</keyword>
<organism evidence="2">
    <name type="scientific">Caulerpa lentillifera</name>
    <dbReference type="NCBI Taxonomy" id="148947"/>
    <lineage>
        <taxon>Eukaryota</taxon>
        <taxon>Viridiplantae</taxon>
        <taxon>Chlorophyta</taxon>
        <taxon>core chlorophytes</taxon>
        <taxon>Ulvophyceae</taxon>
        <taxon>TCBD clade</taxon>
        <taxon>Bryopsidales</taxon>
        <taxon>Halimedineae</taxon>
        <taxon>Caulerpaceae</taxon>
        <taxon>Caulerpa</taxon>
    </lineage>
</organism>
<reference evidence="3" key="2">
    <citation type="journal article" date="2019" name="Mitochondrial DNA Part B Resour">
        <title>The complete mitogenome of Caulerpa lentillifera and its phylogenetic analysis.</title>
        <authorList>
            <person name="Jia X."/>
            <person name="Liu T."/>
            <person name="Wang X."/>
            <person name="Tang X."/>
            <person name="Jin Y."/>
        </authorList>
    </citation>
    <scope>NUCLEOTIDE SEQUENCE</scope>
</reference>
<feature type="transmembrane region" description="Helical" evidence="1">
    <location>
        <begin position="181"/>
        <end position="203"/>
    </location>
</feature>
<evidence type="ECO:0000256" key="1">
    <source>
        <dbReference type="SAM" id="Phobius"/>
    </source>
</evidence>